<keyword evidence="1" id="KW-1185">Reference proteome</keyword>
<organism evidence="1 2">
    <name type="scientific">Panagrolaimus superbus</name>
    <dbReference type="NCBI Taxonomy" id="310955"/>
    <lineage>
        <taxon>Eukaryota</taxon>
        <taxon>Metazoa</taxon>
        <taxon>Ecdysozoa</taxon>
        <taxon>Nematoda</taxon>
        <taxon>Chromadorea</taxon>
        <taxon>Rhabditida</taxon>
        <taxon>Tylenchina</taxon>
        <taxon>Panagrolaimomorpha</taxon>
        <taxon>Panagrolaimoidea</taxon>
        <taxon>Panagrolaimidae</taxon>
        <taxon>Panagrolaimus</taxon>
    </lineage>
</organism>
<reference evidence="2" key="1">
    <citation type="submission" date="2022-11" db="UniProtKB">
        <authorList>
            <consortium name="WormBaseParasite"/>
        </authorList>
    </citation>
    <scope>IDENTIFICATION</scope>
</reference>
<accession>A0A914YMB8</accession>
<dbReference type="Proteomes" id="UP000887577">
    <property type="component" value="Unplaced"/>
</dbReference>
<dbReference type="Pfam" id="PF00090">
    <property type="entry name" value="TSP_1"/>
    <property type="match status" value="1"/>
</dbReference>
<dbReference type="SUPFAM" id="SSF82895">
    <property type="entry name" value="TSP-1 type 1 repeat"/>
    <property type="match status" value="1"/>
</dbReference>
<dbReference type="SMART" id="SM00209">
    <property type="entry name" value="TSP1"/>
    <property type="match status" value="1"/>
</dbReference>
<sequence>MFGLTAGTSNLYVKTCRPPPVSCQYSTWGAWGSCTATCTKTRSRTVVSQATVGGAPCLTTEMAGTLACTESDARSNKKYWIKT</sequence>
<dbReference type="WBParaSite" id="PSU_v2.g21483.t1">
    <property type="protein sequence ID" value="PSU_v2.g21483.t1"/>
    <property type="gene ID" value="PSU_v2.g21483"/>
</dbReference>
<evidence type="ECO:0000313" key="2">
    <source>
        <dbReference type="WBParaSite" id="PSU_v2.g21483.t1"/>
    </source>
</evidence>
<dbReference type="AlphaFoldDB" id="A0A914YMB8"/>
<dbReference type="Gene3D" id="2.20.100.10">
    <property type="entry name" value="Thrombospondin type-1 (TSP1) repeat"/>
    <property type="match status" value="1"/>
</dbReference>
<name>A0A914YMB8_9BILA</name>
<protein>
    <submittedName>
        <fullName evidence="2">Uncharacterized protein</fullName>
    </submittedName>
</protein>
<dbReference type="InterPro" id="IPR036383">
    <property type="entry name" value="TSP1_rpt_sf"/>
</dbReference>
<dbReference type="InterPro" id="IPR000884">
    <property type="entry name" value="TSP1_rpt"/>
</dbReference>
<evidence type="ECO:0000313" key="1">
    <source>
        <dbReference type="Proteomes" id="UP000887577"/>
    </source>
</evidence>
<dbReference type="PROSITE" id="PS50092">
    <property type="entry name" value="TSP1"/>
    <property type="match status" value="1"/>
</dbReference>
<proteinExistence type="predicted"/>